<feature type="signal peptide" evidence="1">
    <location>
        <begin position="1"/>
        <end position="15"/>
    </location>
</feature>
<evidence type="ECO:0000256" key="1">
    <source>
        <dbReference type="SAM" id="SignalP"/>
    </source>
</evidence>
<reference evidence="4" key="1">
    <citation type="journal article" date="2013" name="Nat. Genet.">
        <title>The wheat powdery mildew genome shows the unique evolution of an obligate biotroph.</title>
        <authorList>
            <person name="Wicker T."/>
            <person name="Oberhaensli S."/>
            <person name="Parlange F."/>
            <person name="Buchmann J.P."/>
            <person name="Shatalina M."/>
            <person name="Roffler S."/>
            <person name="Ben-David R."/>
            <person name="Dolezel J."/>
            <person name="Simkova H."/>
            <person name="Schulze-Lefert P."/>
            <person name="Spanu P.D."/>
            <person name="Bruggmann R."/>
            <person name="Amselem J."/>
            <person name="Quesneville H."/>
            <person name="Ver Loren van Themaat E."/>
            <person name="Paape T."/>
            <person name="Shimizu K.K."/>
            <person name="Keller B."/>
        </authorList>
    </citation>
    <scope>NUCLEOTIDE SEQUENCE [LARGE SCALE GENOMIC DNA]</scope>
    <source>
        <strain evidence="4">96224</strain>
    </source>
</reference>
<dbReference type="Proteomes" id="UP000053110">
    <property type="component" value="Unassembled WGS sequence"/>
</dbReference>
<dbReference type="HOGENOM" id="CLU_056196_3_0_1"/>
<dbReference type="EMBL" id="KE375176">
    <property type="protein sequence ID" value="EPQ62478.1"/>
    <property type="molecule type" value="Genomic_DNA"/>
</dbReference>
<protein>
    <submittedName>
        <fullName evidence="3">BgtE-5694</fullName>
    </submittedName>
    <submittedName>
        <fullName evidence="2">Putative secreted effector protein</fullName>
    </submittedName>
</protein>
<proteinExistence type="predicted"/>
<evidence type="ECO:0000313" key="3">
    <source>
        <dbReference type="EMBL" id="SUZ12731.1"/>
    </source>
</evidence>
<dbReference type="EMBL" id="UIGY01000203">
    <property type="protein sequence ID" value="SUZ12731.1"/>
    <property type="molecule type" value="Genomic_DNA"/>
</dbReference>
<evidence type="ECO:0000313" key="2">
    <source>
        <dbReference type="EMBL" id="EPQ62478.1"/>
    </source>
</evidence>
<organism evidence="3">
    <name type="scientific">Blumeria graminis f. sp. tritici 96224</name>
    <dbReference type="NCBI Taxonomy" id="1268274"/>
    <lineage>
        <taxon>Eukaryota</taxon>
        <taxon>Fungi</taxon>
        <taxon>Dikarya</taxon>
        <taxon>Ascomycota</taxon>
        <taxon>Pezizomycotina</taxon>
        <taxon>Leotiomycetes</taxon>
        <taxon>Erysiphales</taxon>
        <taxon>Erysiphaceae</taxon>
        <taxon>Blumeria</taxon>
    </lineage>
</organism>
<name>A0A061HDR1_BLUGR</name>
<reference evidence="2" key="2">
    <citation type="submission" date="2013-01" db="EMBL/GenBank/DDBJ databases">
        <title>The wheat powdery mildew genome reveals unique evolution of an obligate biotroph.</title>
        <authorList>
            <person name="Oberhaensli S."/>
            <person name="Wicker T."/>
            <person name="Keller B."/>
        </authorList>
    </citation>
    <scope>NUCLEOTIDE SEQUENCE</scope>
    <source>
        <strain evidence="2">96224</strain>
    </source>
</reference>
<feature type="chain" id="PRO_5044539264" evidence="1">
    <location>
        <begin position="16"/>
        <end position="330"/>
    </location>
</feature>
<gene>
    <name evidence="2" type="ORF">BGT96224_E5694</name>
    <name evidence="3" type="ORF">BGT96224V2_LOCUS5901</name>
</gene>
<dbReference type="OrthoDB" id="10324711at2759"/>
<evidence type="ECO:0000313" key="4">
    <source>
        <dbReference type="Proteomes" id="UP000053110"/>
    </source>
</evidence>
<accession>A0A061HDR1</accession>
<dbReference type="AlphaFoldDB" id="A0A061HDR1"/>
<reference evidence="3" key="3">
    <citation type="submission" date="2018-07" db="EMBL/GenBank/DDBJ databases">
        <authorList>
            <person name="Quirk P.G."/>
            <person name="Krulwich T.A."/>
        </authorList>
    </citation>
    <scope>NUCLEOTIDE SEQUENCE</scope>
    <source>
        <strain evidence="3">96224</strain>
    </source>
</reference>
<keyword evidence="1" id="KW-0732">Signal</keyword>
<sequence length="330" mass="37849">MVCLLAFLLYTGTELQQKDRFVITSFEKNQPSYQSYEVNYQKLFPEPDKISGIHSTLVEIDGPGTYLTVYCSNKMSTNDLEMFISRGLTKTQFGLDMGFSNELIVEQNCFNYVYNLYFKRAKRAISLGLDEIQAPEPDLLPVSWLIQPDQCTKRVLISLAYQRSLLCADGFGFWTTFRDEELPTIKFDEPVEIAATVLEGQMIMRKTMGMQETALGWNQGKLQIFSREMGSFWNQGPSVFEKPSSGWIISEFVRNSNAQVKNFMKRFDARYQNKEHTSECLGFRKTVSLGIDACQELRNKNLRVKLTKLSPSTADGYLDGVKFHRLKGIH</sequence>